<dbReference type="RefSeq" id="XP_001734335.1">
    <property type="nucleotide sequence ID" value="XM_001734283.1"/>
</dbReference>
<dbReference type="AlphaFoldDB" id="B0E7H8"/>
<organism evidence="2">
    <name type="scientific">Entamoeba dispar (strain ATCC PRA-260 / SAW760)</name>
    <dbReference type="NCBI Taxonomy" id="370354"/>
    <lineage>
        <taxon>Eukaryota</taxon>
        <taxon>Amoebozoa</taxon>
        <taxon>Evosea</taxon>
        <taxon>Archamoebae</taxon>
        <taxon>Mastigamoebida</taxon>
        <taxon>Entamoebidae</taxon>
        <taxon>Entamoeba</taxon>
    </lineage>
</organism>
<gene>
    <name evidence="1" type="ORF">EDI_349150</name>
</gene>
<dbReference type="eggNOG" id="ENOG502S836">
    <property type="taxonomic scope" value="Eukaryota"/>
</dbReference>
<dbReference type="Proteomes" id="UP000008076">
    <property type="component" value="Unassembled WGS sequence"/>
</dbReference>
<dbReference type="VEuPathDB" id="AmoebaDB:EDI_349150"/>
<proteinExistence type="predicted"/>
<keyword evidence="2" id="KW-1185">Reference proteome</keyword>
<dbReference type="GeneID" id="5879248"/>
<sequence length="580" mass="67347">MANKLLKYETLMIINDFSNINHNIFQSIKQKVIDLTIILYPEIIIDFEGLTKLKRLRIDFNNNDVSIFEELIKECFLKIKKNNKNELKEIYFKSNGKYAIILGKILNECNLIKQEIYIRFDKITEKECQGFIQQQPFTHIFVTRNELIDSIINKKVKLMPDNENNYWISSSLIIKKEFIKEFSLLNCPINININGNCNNENIKIIDITTCTTISSIIFNDCHYINKCSLILPKNIISFKMINTDSINISKLNEWNIQKLELISCNSFYTLNIPSSLIELCIDKCILLTSLENLNKAKLQNLKIISCSKIIKLDIPSTLTYLQLNDCLSITHLLNLENASIKDLYLKYCTSLTTLCLPSLLTLIQISNCEKLIELRNFSELKLLSFETIGLFNVDNLIFPSSLTYLNLQNYNSNQTTTLTNLIKLYQLKNLRILDAKYLEMLSFPVNLTSLILHGCHSLTFYPNLMELPLKFIDITSCDALTCLSFPTTLTKMIINDCQHVIEFPNLEEMILLKNIELTQCPSLEIIRFPLSLEYLNISKCKNLFTLPNLYELNIPFKNLLPFYYNLKHPLIPIYLTEIIM</sequence>
<evidence type="ECO:0008006" key="3">
    <source>
        <dbReference type="Google" id="ProtNLM"/>
    </source>
</evidence>
<dbReference type="EMBL" id="DS548022">
    <property type="protein sequence ID" value="EDR29506.1"/>
    <property type="molecule type" value="Genomic_DNA"/>
</dbReference>
<dbReference type="OrthoDB" id="29321at2759"/>
<protein>
    <recommendedName>
        <fullName evidence="3">Leucine-rich repeat containing protein</fullName>
    </recommendedName>
</protein>
<accession>B0E7H8</accession>
<evidence type="ECO:0000313" key="2">
    <source>
        <dbReference type="Proteomes" id="UP000008076"/>
    </source>
</evidence>
<feature type="non-terminal residue" evidence="1">
    <location>
        <position position="580"/>
    </location>
</feature>
<reference evidence="2" key="1">
    <citation type="submission" date="2007-12" db="EMBL/GenBank/DDBJ databases">
        <title>Annotation of Entamoeba dispar SAW760.</title>
        <authorList>
            <person name="Lorenzi H."/>
            <person name="Inman J."/>
            <person name="Schobel S."/>
            <person name="Amedeo P."/>
            <person name="Caler E."/>
        </authorList>
    </citation>
    <scope>NUCLEOTIDE SEQUENCE [LARGE SCALE GENOMIC DNA]</scope>
    <source>
        <strain evidence="2">ATCC PRA-260 / SAW760</strain>
    </source>
</reference>
<dbReference type="SUPFAM" id="SSF52058">
    <property type="entry name" value="L domain-like"/>
    <property type="match status" value="1"/>
</dbReference>
<dbReference type="KEGG" id="edi:EDI_349150"/>
<evidence type="ECO:0000313" key="1">
    <source>
        <dbReference type="EMBL" id="EDR29506.1"/>
    </source>
</evidence>
<name>B0E7H8_ENTDS</name>